<gene>
    <name evidence="2" type="ORF">COCNU_06G015420</name>
</gene>
<feature type="region of interest" description="Disordered" evidence="1">
    <location>
        <begin position="1"/>
        <end position="112"/>
    </location>
</feature>
<dbReference type="EMBL" id="CM017877">
    <property type="protein sequence ID" value="KAG1347713.1"/>
    <property type="molecule type" value="Genomic_DNA"/>
</dbReference>
<evidence type="ECO:0000313" key="2">
    <source>
        <dbReference type="EMBL" id="KAG1347713.1"/>
    </source>
</evidence>
<protein>
    <submittedName>
        <fullName evidence="2">Uncharacterized protein</fullName>
    </submittedName>
</protein>
<name>A0A8K0ICD0_COCNU</name>
<evidence type="ECO:0000313" key="3">
    <source>
        <dbReference type="Proteomes" id="UP000797356"/>
    </source>
</evidence>
<feature type="compositionally biased region" description="Basic and acidic residues" evidence="1">
    <location>
        <begin position="1"/>
        <end position="18"/>
    </location>
</feature>
<dbReference type="Proteomes" id="UP000797356">
    <property type="component" value="Chromosome 6"/>
</dbReference>
<feature type="compositionally biased region" description="Basic and acidic residues" evidence="1">
    <location>
        <begin position="28"/>
        <end position="46"/>
    </location>
</feature>
<keyword evidence="3" id="KW-1185">Reference proteome</keyword>
<organism evidence="2 3">
    <name type="scientific">Cocos nucifera</name>
    <name type="common">Coconut palm</name>
    <dbReference type="NCBI Taxonomy" id="13894"/>
    <lineage>
        <taxon>Eukaryota</taxon>
        <taxon>Viridiplantae</taxon>
        <taxon>Streptophyta</taxon>
        <taxon>Embryophyta</taxon>
        <taxon>Tracheophyta</taxon>
        <taxon>Spermatophyta</taxon>
        <taxon>Magnoliopsida</taxon>
        <taxon>Liliopsida</taxon>
        <taxon>Arecaceae</taxon>
        <taxon>Arecoideae</taxon>
        <taxon>Cocoseae</taxon>
        <taxon>Attaleinae</taxon>
        <taxon>Cocos</taxon>
    </lineage>
</organism>
<evidence type="ECO:0000256" key="1">
    <source>
        <dbReference type="SAM" id="MobiDB-lite"/>
    </source>
</evidence>
<reference evidence="2" key="2">
    <citation type="submission" date="2019-07" db="EMBL/GenBank/DDBJ databases">
        <authorList>
            <person name="Yang Y."/>
            <person name="Bocs S."/>
            <person name="Baudouin L."/>
        </authorList>
    </citation>
    <scope>NUCLEOTIDE SEQUENCE</scope>
    <source>
        <tissue evidence="2">Spear leaf of Hainan Tall coconut</tissue>
    </source>
</reference>
<proteinExistence type="predicted"/>
<reference evidence="2" key="1">
    <citation type="journal article" date="2017" name="Gigascience">
        <title>The genome draft of coconut (Cocos nucifera).</title>
        <authorList>
            <person name="Xiao Y."/>
            <person name="Xu P."/>
            <person name="Fan H."/>
            <person name="Baudouin L."/>
            <person name="Xia W."/>
            <person name="Bocs S."/>
            <person name="Xu J."/>
            <person name="Li Q."/>
            <person name="Guo A."/>
            <person name="Zhou L."/>
            <person name="Li J."/>
            <person name="Wu Y."/>
            <person name="Ma Z."/>
            <person name="Armero A."/>
            <person name="Issali A.E."/>
            <person name="Liu N."/>
            <person name="Peng M."/>
            <person name="Yang Y."/>
        </authorList>
    </citation>
    <scope>NUCLEOTIDE SEQUENCE</scope>
    <source>
        <tissue evidence="2">Spear leaf of Hainan Tall coconut</tissue>
    </source>
</reference>
<accession>A0A8K0ICD0</accession>
<comment type="caution">
    <text evidence="2">The sequence shown here is derived from an EMBL/GenBank/DDBJ whole genome shotgun (WGS) entry which is preliminary data.</text>
</comment>
<feature type="compositionally biased region" description="Basic and acidic residues" evidence="1">
    <location>
        <begin position="77"/>
        <end position="102"/>
    </location>
</feature>
<sequence length="134" mass="15299">MKEGPPAKNGLEEEDKKEKRMGKKGRRRDGLLARREVEEATQKGEGRQLMGGLEEKENEKKKWMKKNRGGRGMDGGGKSRYEGKEMEKKEMIKKGRGNDELSVRGSRCGGGRRRGVRVMGGLEERRYRGILYLD</sequence>
<dbReference type="AlphaFoldDB" id="A0A8K0ICD0"/>